<reference evidence="1" key="1">
    <citation type="submission" date="2014-09" db="EMBL/GenBank/DDBJ databases">
        <authorList>
            <person name="Magalhaes I.L.F."/>
            <person name="Oliveira U."/>
            <person name="Santos F.R."/>
            <person name="Vidigal T.H.D.A."/>
            <person name="Brescovit A.D."/>
            <person name="Santos A.J."/>
        </authorList>
    </citation>
    <scope>NUCLEOTIDE SEQUENCE</scope>
    <source>
        <tissue evidence="1">Shoot tissue taken approximately 20 cm above the soil surface</tissue>
    </source>
</reference>
<name>A0A0A8ZNM1_ARUDO</name>
<protein>
    <submittedName>
        <fullName evidence="1">Uncharacterized protein</fullName>
    </submittedName>
</protein>
<dbReference type="EMBL" id="GBRH01258612">
    <property type="protein sequence ID" value="JAD39283.1"/>
    <property type="molecule type" value="Transcribed_RNA"/>
</dbReference>
<reference evidence="1" key="2">
    <citation type="journal article" date="2015" name="Data Brief">
        <title>Shoot transcriptome of the giant reed, Arundo donax.</title>
        <authorList>
            <person name="Barrero R.A."/>
            <person name="Guerrero F.D."/>
            <person name="Moolhuijzen P."/>
            <person name="Goolsby J.A."/>
            <person name="Tidwell J."/>
            <person name="Bellgard S.E."/>
            <person name="Bellgard M.I."/>
        </authorList>
    </citation>
    <scope>NUCLEOTIDE SEQUENCE</scope>
    <source>
        <tissue evidence="1">Shoot tissue taken approximately 20 cm above the soil surface</tissue>
    </source>
</reference>
<dbReference type="AlphaFoldDB" id="A0A0A8ZNM1"/>
<evidence type="ECO:0000313" key="1">
    <source>
        <dbReference type="EMBL" id="JAD39283.1"/>
    </source>
</evidence>
<sequence>MFPTSSVEDRLSVETLCLCLRLQMTPIHWQKSVLVSHEASASD</sequence>
<proteinExistence type="predicted"/>
<accession>A0A0A8ZNM1</accession>
<organism evidence="1">
    <name type="scientific">Arundo donax</name>
    <name type="common">Giant reed</name>
    <name type="synonym">Donax arundinaceus</name>
    <dbReference type="NCBI Taxonomy" id="35708"/>
    <lineage>
        <taxon>Eukaryota</taxon>
        <taxon>Viridiplantae</taxon>
        <taxon>Streptophyta</taxon>
        <taxon>Embryophyta</taxon>
        <taxon>Tracheophyta</taxon>
        <taxon>Spermatophyta</taxon>
        <taxon>Magnoliopsida</taxon>
        <taxon>Liliopsida</taxon>
        <taxon>Poales</taxon>
        <taxon>Poaceae</taxon>
        <taxon>PACMAD clade</taxon>
        <taxon>Arundinoideae</taxon>
        <taxon>Arundineae</taxon>
        <taxon>Arundo</taxon>
    </lineage>
</organism>